<evidence type="ECO:0000313" key="2">
    <source>
        <dbReference type="Proteomes" id="UP000003973"/>
    </source>
</evidence>
<accession>T5LE31</accession>
<gene>
    <name evidence="1" type="ORF">OFAG_02335</name>
</gene>
<evidence type="ECO:0000313" key="1">
    <source>
        <dbReference type="EMBL" id="EQM95111.1"/>
    </source>
</evidence>
<dbReference type="AlphaFoldDB" id="T5LE31"/>
<proteinExistence type="predicted"/>
<sequence>MREKGIPAMNTAPQLANCRKILLTLFVLRLPVRYVAGNHGFAGSKTSCPSPVLPHLSHPREVTMYTL</sequence>
<protein>
    <submittedName>
        <fullName evidence="1">Uncharacterized protein</fullName>
    </submittedName>
</protein>
<organism evidence="1 2">
    <name type="scientific">Oxalobacter paraformigenes</name>
    <dbReference type="NCBI Taxonomy" id="556268"/>
    <lineage>
        <taxon>Bacteria</taxon>
        <taxon>Pseudomonadati</taxon>
        <taxon>Pseudomonadota</taxon>
        <taxon>Betaproteobacteria</taxon>
        <taxon>Burkholderiales</taxon>
        <taxon>Oxalobacteraceae</taxon>
        <taxon>Oxalobacter</taxon>
    </lineage>
</organism>
<dbReference type="HOGENOM" id="CLU_2808318_0_0_4"/>
<comment type="caution">
    <text evidence="1">The sequence shown here is derived from an EMBL/GenBank/DDBJ whole genome shotgun (WGS) entry which is preliminary data.</text>
</comment>
<name>T5LE31_9BURK</name>
<dbReference type="Proteomes" id="UP000003973">
    <property type="component" value="Unassembled WGS sequence"/>
</dbReference>
<keyword evidence="2" id="KW-1185">Reference proteome</keyword>
<reference evidence="1" key="1">
    <citation type="submission" date="2011-10" db="EMBL/GenBank/DDBJ databases">
        <title>The Genome Sequence of Oxalobacter formigenes HOxBLS.</title>
        <authorList>
            <consortium name="The Broad Institute Genome Sequencing Platform"/>
            <person name="Earl A."/>
            <person name="Ward D."/>
            <person name="Feldgarden M."/>
            <person name="Gevers D."/>
            <person name="Allison M.J."/>
            <person name="Humphrey S."/>
            <person name="Young S.K."/>
            <person name="Zeng Q."/>
            <person name="Gargeya S."/>
            <person name="Fitzgerald M."/>
            <person name="Haas B."/>
            <person name="Abouelleil A."/>
            <person name="Alvarado L."/>
            <person name="Arachchi H.M."/>
            <person name="Berlin A."/>
            <person name="Brown A."/>
            <person name="Chapman S.B."/>
            <person name="Chen Z."/>
            <person name="Dunbar C."/>
            <person name="Freedman E."/>
            <person name="Gearin G."/>
            <person name="Goldberg J."/>
            <person name="Griggs A."/>
            <person name="Gujja S."/>
            <person name="Heiman D."/>
            <person name="Howarth C."/>
            <person name="Larson L."/>
            <person name="Lui A."/>
            <person name="MacDonald P.J.P."/>
            <person name="Montmayeur A."/>
            <person name="Murphy C."/>
            <person name="Neiman D."/>
            <person name="Pearson M."/>
            <person name="Priest M."/>
            <person name="Roberts A."/>
            <person name="Saif S."/>
            <person name="Shea T."/>
            <person name="Shenoy N."/>
            <person name="Sisk P."/>
            <person name="Stolte C."/>
            <person name="Sykes S."/>
            <person name="Wortman J."/>
            <person name="Nusbaum C."/>
            <person name="Birren B."/>
        </authorList>
    </citation>
    <scope>NUCLEOTIDE SEQUENCE [LARGE SCALE GENOMIC DNA]</scope>
    <source>
        <strain evidence="1">HOxBLS</strain>
    </source>
</reference>
<dbReference type="EMBL" id="ACDP02000029">
    <property type="protein sequence ID" value="EQM95111.1"/>
    <property type="molecule type" value="Genomic_DNA"/>
</dbReference>